<proteinExistence type="predicted"/>
<feature type="region of interest" description="Disordered" evidence="1">
    <location>
        <begin position="293"/>
        <end position="373"/>
    </location>
</feature>
<dbReference type="InterPro" id="IPR036866">
    <property type="entry name" value="RibonucZ/Hydroxyglut_hydro"/>
</dbReference>
<accession>A0A3E5GEK0</accession>
<dbReference type="PANTHER" id="PTHR30619">
    <property type="entry name" value="DNA INTERNALIZATION/COMPETENCE PROTEIN COMEC/REC2"/>
    <property type="match status" value="1"/>
</dbReference>
<evidence type="ECO:0000313" key="3">
    <source>
        <dbReference type="EMBL" id="RGO33090.1"/>
    </source>
</evidence>
<dbReference type="PANTHER" id="PTHR30619:SF7">
    <property type="entry name" value="BETA-LACTAMASE DOMAIN PROTEIN"/>
    <property type="match status" value="1"/>
</dbReference>
<evidence type="ECO:0000256" key="1">
    <source>
        <dbReference type="SAM" id="MobiDB-lite"/>
    </source>
</evidence>
<name>A0A3E5GEK0_9FIRM</name>
<dbReference type="SUPFAM" id="SSF56281">
    <property type="entry name" value="Metallo-hydrolase/oxidoreductase"/>
    <property type="match status" value="1"/>
</dbReference>
<dbReference type="InterPro" id="IPR001279">
    <property type="entry name" value="Metallo-B-lactamas"/>
</dbReference>
<dbReference type="CDD" id="cd07731">
    <property type="entry name" value="ComA-like_MBL-fold"/>
    <property type="match status" value="1"/>
</dbReference>
<dbReference type="Proteomes" id="UP000261285">
    <property type="component" value="Unassembled WGS sequence"/>
</dbReference>
<dbReference type="AlphaFoldDB" id="A0A3E5GEK0"/>
<dbReference type="InterPro" id="IPR052159">
    <property type="entry name" value="Competence_DNA_uptake"/>
</dbReference>
<organism evidence="3 4">
    <name type="scientific">Dorea longicatena</name>
    <dbReference type="NCBI Taxonomy" id="88431"/>
    <lineage>
        <taxon>Bacteria</taxon>
        <taxon>Bacillati</taxon>
        <taxon>Bacillota</taxon>
        <taxon>Clostridia</taxon>
        <taxon>Lachnospirales</taxon>
        <taxon>Lachnospiraceae</taxon>
        <taxon>Dorea</taxon>
    </lineage>
</organism>
<reference evidence="3 4" key="1">
    <citation type="submission" date="2018-08" db="EMBL/GenBank/DDBJ databases">
        <title>A genome reference for cultivated species of the human gut microbiota.</title>
        <authorList>
            <person name="Zou Y."/>
            <person name="Xue W."/>
            <person name="Luo G."/>
        </authorList>
    </citation>
    <scope>NUCLEOTIDE SEQUENCE [LARGE SCALE GENOMIC DNA]</scope>
    <source>
        <strain evidence="3 4">OM02-16</strain>
    </source>
</reference>
<evidence type="ECO:0000313" key="4">
    <source>
        <dbReference type="Proteomes" id="UP000261285"/>
    </source>
</evidence>
<dbReference type="GO" id="GO:0016787">
    <property type="term" value="F:hydrolase activity"/>
    <property type="evidence" value="ECO:0007669"/>
    <property type="project" value="UniProtKB-KW"/>
</dbReference>
<keyword evidence="3" id="KW-0378">Hydrolase</keyword>
<protein>
    <submittedName>
        <fullName evidence="3">MBL fold metallo-hydrolase</fullName>
    </submittedName>
</protein>
<evidence type="ECO:0000259" key="2">
    <source>
        <dbReference type="SMART" id="SM00849"/>
    </source>
</evidence>
<dbReference type="InterPro" id="IPR035681">
    <property type="entry name" value="ComA-like_MBL"/>
</dbReference>
<dbReference type="Gene3D" id="3.60.15.10">
    <property type="entry name" value="Ribonuclease Z/Hydroxyacylglutathione hydrolase-like"/>
    <property type="match status" value="1"/>
</dbReference>
<dbReference type="EMBL" id="QSVN01000005">
    <property type="protein sequence ID" value="RGO33090.1"/>
    <property type="molecule type" value="Genomic_DNA"/>
</dbReference>
<dbReference type="RefSeq" id="WP_117597870.1">
    <property type="nucleotide sequence ID" value="NZ_CABMEZ010000005.1"/>
</dbReference>
<dbReference type="Pfam" id="PF00753">
    <property type="entry name" value="Lactamase_B"/>
    <property type="match status" value="1"/>
</dbReference>
<dbReference type="SMART" id="SM00849">
    <property type="entry name" value="Lactamase_B"/>
    <property type="match status" value="1"/>
</dbReference>
<sequence>MKQIWKQTWRQRLAAALIQLLMVLAMAGVGIRMPVQAAEKNAVTQSGEMKVHFLDVGQGLSILAQSEGKTMIYDGGDRKTSRFVVSYLKEHGVSKIDYLISSHYDADHMAGLIGCLNAFDVKNVISSNYVHTSKLYQSFVKAVKADGLKMQHPAVGKTYKFGRGSFEILAPKTIEAKGSNNNSVAIKLMNGENSFVFTGDAEHESEAAMCNSGIDLSCDVLVPGHHGSATATSWDFLQKTVPEYAVISCGTNNKYGHPDKDTMDKLQSMDIQVYRTDKQGTIVVTSDGTNLNWSAEPCNDYTPGDDSDQGTQSTSEVQQEASKTATGEHVWVSATGNKYHKTNHCGNMNPNTAKEETREEAEAQGLEPCKKCY</sequence>
<feature type="domain" description="Metallo-beta-lactamase" evidence="2">
    <location>
        <begin position="58"/>
        <end position="251"/>
    </location>
</feature>
<comment type="caution">
    <text evidence="3">The sequence shown here is derived from an EMBL/GenBank/DDBJ whole genome shotgun (WGS) entry which is preliminary data.</text>
</comment>
<feature type="compositionally biased region" description="Polar residues" evidence="1">
    <location>
        <begin position="309"/>
        <end position="325"/>
    </location>
</feature>
<gene>
    <name evidence="3" type="ORF">DXB16_07025</name>
</gene>